<evidence type="ECO:0000256" key="8">
    <source>
        <dbReference type="ARBA" id="ARBA00023242"/>
    </source>
</evidence>
<evidence type="ECO:0000256" key="6">
    <source>
        <dbReference type="ARBA" id="ARBA00022737"/>
    </source>
</evidence>
<dbReference type="Gene3D" id="1.25.40.10">
    <property type="entry name" value="Tetratricopeptide repeat domain"/>
    <property type="match status" value="3"/>
</dbReference>
<dbReference type="InterPro" id="IPR000626">
    <property type="entry name" value="Ubiquitin-like_dom"/>
</dbReference>
<dbReference type="OrthoDB" id="9991317at2759"/>
<keyword evidence="8" id="KW-0539">Nucleus</keyword>
<dbReference type="PANTHER" id="PTHR19959">
    <property type="entry name" value="KINESIN LIGHT CHAIN"/>
    <property type="match status" value="1"/>
</dbReference>
<keyword evidence="4" id="KW-0963">Cytoplasm</keyword>
<comment type="similarity">
    <text evidence="3">Belongs to the ubiquitin family.</text>
</comment>
<evidence type="ECO:0000256" key="2">
    <source>
        <dbReference type="ARBA" id="ARBA00004496"/>
    </source>
</evidence>
<dbReference type="SUPFAM" id="SSF54236">
    <property type="entry name" value="Ubiquitin-like"/>
    <property type="match status" value="1"/>
</dbReference>
<evidence type="ECO:0000256" key="5">
    <source>
        <dbReference type="ARBA" id="ARBA00022499"/>
    </source>
</evidence>
<evidence type="ECO:0000256" key="3">
    <source>
        <dbReference type="ARBA" id="ARBA00008430"/>
    </source>
</evidence>
<dbReference type="OMA" id="NAVEHFS"/>
<evidence type="ECO:0000259" key="10">
    <source>
        <dbReference type="PROSITE" id="PS50053"/>
    </source>
</evidence>
<proteinExistence type="inferred from homology"/>
<name>A0A2H3DH57_ARMGA</name>
<evidence type="ECO:0000256" key="9">
    <source>
        <dbReference type="SAM" id="MobiDB-lite"/>
    </source>
</evidence>
<gene>
    <name evidence="11" type="ORF">ARMGADRAFT_1064441</name>
</gene>
<keyword evidence="7" id="KW-0832">Ubl conjugation</keyword>
<evidence type="ECO:0000313" key="12">
    <source>
        <dbReference type="Proteomes" id="UP000217790"/>
    </source>
</evidence>
<dbReference type="STRING" id="47427.A0A2H3DH57"/>
<dbReference type="Pfam" id="PF12770">
    <property type="entry name" value="CHAT"/>
    <property type="match status" value="1"/>
</dbReference>
<organism evidence="11 12">
    <name type="scientific">Armillaria gallica</name>
    <name type="common">Bulbous honey fungus</name>
    <name type="synonym">Armillaria bulbosa</name>
    <dbReference type="NCBI Taxonomy" id="47427"/>
    <lineage>
        <taxon>Eukaryota</taxon>
        <taxon>Fungi</taxon>
        <taxon>Dikarya</taxon>
        <taxon>Basidiomycota</taxon>
        <taxon>Agaricomycotina</taxon>
        <taxon>Agaricomycetes</taxon>
        <taxon>Agaricomycetidae</taxon>
        <taxon>Agaricales</taxon>
        <taxon>Marasmiineae</taxon>
        <taxon>Physalacriaceae</taxon>
        <taxon>Armillaria</taxon>
    </lineage>
</organism>
<dbReference type="InterPro" id="IPR029071">
    <property type="entry name" value="Ubiquitin-like_domsf"/>
</dbReference>
<dbReference type="GO" id="GO:0005737">
    <property type="term" value="C:cytoplasm"/>
    <property type="evidence" value="ECO:0007669"/>
    <property type="project" value="UniProtKB-SubCell"/>
</dbReference>
<dbReference type="GO" id="GO:0005634">
    <property type="term" value="C:nucleus"/>
    <property type="evidence" value="ECO:0007669"/>
    <property type="project" value="UniProtKB-SubCell"/>
</dbReference>
<keyword evidence="12" id="KW-1185">Reference proteome</keyword>
<keyword evidence="5" id="KW-1017">Isopeptide bond</keyword>
<dbReference type="PROSITE" id="PS50053">
    <property type="entry name" value="UBIQUITIN_2"/>
    <property type="match status" value="1"/>
</dbReference>
<feature type="domain" description="Ubiquitin-like" evidence="10">
    <location>
        <begin position="1"/>
        <end position="86"/>
    </location>
</feature>
<comment type="subcellular location">
    <subcellularLocation>
        <location evidence="2">Cytoplasm</location>
    </subcellularLocation>
    <subcellularLocation>
        <location evidence="1">Nucleus</location>
    </subcellularLocation>
</comment>
<reference evidence="12" key="1">
    <citation type="journal article" date="2017" name="Nat. Ecol. Evol.">
        <title>Genome expansion and lineage-specific genetic innovations in the forest pathogenic fungi Armillaria.</title>
        <authorList>
            <person name="Sipos G."/>
            <person name="Prasanna A.N."/>
            <person name="Walter M.C."/>
            <person name="O'Connor E."/>
            <person name="Balint B."/>
            <person name="Krizsan K."/>
            <person name="Kiss B."/>
            <person name="Hess J."/>
            <person name="Varga T."/>
            <person name="Slot J."/>
            <person name="Riley R."/>
            <person name="Boka B."/>
            <person name="Rigling D."/>
            <person name="Barry K."/>
            <person name="Lee J."/>
            <person name="Mihaltcheva S."/>
            <person name="LaButti K."/>
            <person name="Lipzen A."/>
            <person name="Waldron R."/>
            <person name="Moloney N.M."/>
            <person name="Sperisen C."/>
            <person name="Kredics L."/>
            <person name="Vagvoelgyi C."/>
            <person name="Patrignani A."/>
            <person name="Fitzpatrick D."/>
            <person name="Nagy I."/>
            <person name="Doyle S."/>
            <person name="Anderson J.B."/>
            <person name="Grigoriev I.V."/>
            <person name="Gueldener U."/>
            <person name="Muensterkoetter M."/>
            <person name="Nagy L.G."/>
        </authorList>
    </citation>
    <scope>NUCLEOTIDE SEQUENCE [LARGE SCALE GENOMIC DNA]</scope>
    <source>
        <strain evidence="12">Ar21-2</strain>
    </source>
</reference>
<evidence type="ECO:0000313" key="11">
    <source>
        <dbReference type="EMBL" id="PBK90802.1"/>
    </source>
</evidence>
<evidence type="ECO:0000256" key="1">
    <source>
        <dbReference type="ARBA" id="ARBA00004123"/>
    </source>
</evidence>
<keyword evidence="6" id="KW-0677">Repeat</keyword>
<dbReference type="SUPFAM" id="SSF48452">
    <property type="entry name" value="TPR-like"/>
    <property type="match status" value="2"/>
</dbReference>
<feature type="region of interest" description="Disordered" evidence="9">
    <location>
        <begin position="1024"/>
        <end position="1044"/>
    </location>
</feature>
<dbReference type="InterPro" id="IPR024983">
    <property type="entry name" value="CHAT_dom"/>
</dbReference>
<dbReference type="InterPro" id="IPR011990">
    <property type="entry name" value="TPR-like_helical_dom_sf"/>
</dbReference>
<dbReference type="EMBL" id="KZ293664">
    <property type="protein sequence ID" value="PBK90802.1"/>
    <property type="molecule type" value="Genomic_DNA"/>
</dbReference>
<dbReference type="Gene3D" id="3.10.20.90">
    <property type="entry name" value="Phosphatidylinositol 3-kinase Catalytic Subunit, Chain A, domain 1"/>
    <property type="match status" value="1"/>
</dbReference>
<evidence type="ECO:0000256" key="7">
    <source>
        <dbReference type="ARBA" id="ARBA00022843"/>
    </source>
</evidence>
<evidence type="ECO:0000256" key="4">
    <source>
        <dbReference type="ARBA" id="ARBA00022490"/>
    </source>
</evidence>
<accession>A0A2H3DH57</accession>
<dbReference type="FunFam" id="3.10.20.90:FF:000469">
    <property type="entry name" value="Polyubiquitin-C"/>
    <property type="match status" value="1"/>
</dbReference>
<protein>
    <recommendedName>
        <fullName evidence="10">Ubiquitin-like domain-containing protein</fullName>
    </recommendedName>
</protein>
<sequence length="1511" mass="166991">MQLFVKTLTGKTVILEAESSDTIDNIKAKTNNVYSSNYHLVDGFVALTQHDRAHFRWETTGYDHTHSDYNILKESTVHLAAELNNDNETIEAKFHPLYDKILNYWFPPTDGFDRPLLLQLVEIKPPSDFRLDSGRDGAIIQVIQCLDEIGPTNQHLDRSYAISAIGKKWRASYALKGMSNNGGHPVRDVAEASSLRSGRYPKINDLSLEMRRDPILSEDRKTRSPVGHTRNQTRTMAVNSFTSTSILVIYLPSPPMAQAPSSSRYTHLRTSLLPDDEKNHEDVIHGSITERLDAFFFSTVCAPDEAKRLDRITRVRMEHSSIPPVQQQDNGFGHLRWKALASDELNCRGTSHLARFVQLGALPDVNQAISDLEEAVALTPDDHPDVSSRLNNLGSAFLARYQALGNISDLNGAITNLELTIAITPANDARKPGRLSNLGSAYSSRFKQSGDINDINEAILSLEQAVGLTTDGHVSRATSLSNLGGTFLTRFESLGDAADTDRAVSLQDEALALTPTGHPEKHKRYKNLGISLLARFGARGVLSDLDRVIDVLNMAVRLTPDHHVDRADHLSDLGTAYLRRFVRLSKVEDINHAIDNLQNAVLLSPGNLPKAGCLSNVGGAYLAQFERSGDLEHLNRSIDALEQSLSLTPDDHVSNPAVLSNLGGVYLTRFMHLGELRDIDKAVLLREKAVDQTQDDHADMPGRLSNLGCCFLTRFDRLRVPSDIDKALSILEIAMAITPEDHPDAPGRFAYLGGSYLTKFKSTKARPDIDLSVSFRERAVAITPDDHGFKPRFLSDLGGSLFTRFEQFEDPADADSAVVMMAKAVGLLDVNHSDRSGYLNNLGNAFHARFDHSRRPEDIDHGHAFTSGFHGNLARSLYARFQLVRDPSDLTRSLENYRASAESTSGNPTSRFHSARTWAKLSLEHDNKPSLEAHELALSLIPRIVWLGVGVTQRYDEILAIGDEASEAAAAAITLQKVDLAVEWLEQARSIVWGQLLRLRTPVDDLRSERPDLAGELEGVSKQLENASAPNHLPTSPALEESEAQMHRRLAERYEALIAEARRVPGFEQFFQPRPVHELVSTARFGTVVIINVHPSRCDAFVVRQGVSATVRHVPLPYCSHKTATNLYLTLVKSLQHLRVRSEFRADRPYLGNKGDPNSAMKTVLEQLWVSVVEPVLRDLAYTNYSSRIKLPSVTWCATGPLAFLPLHAAGLHDGPNPHKVFDYVVSSYTPTLTALINATNKCRSPSPSILAVSQPSTSGQSSLPGTISEVETIKRRVANSGISLTWLNAEKGTVEAVLKGMKTHSWCHLACHGVQRSGDPTKSAFLLHDGALELARIMSTTFDSAEIAFLSACQTATGDTERPEEAIHLSAGMLMAGYRTVFATMWSIGDTDAPVVADEVYAYLLEAREGGERTENEAEERPAAYAIHRAIARLREKVGEQAFHKFPETTRRPLTTWVINGFFLRGETLPETKSRRTALGIDHEDTLPLLYLMTGNVRRTPPESLASARS</sequence>
<dbReference type="InParanoid" id="A0A2H3DH57"/>
<dbReference type="PANTHER" id="PTHR19959:SF119">
    <property type="entry name" value="FUNGAL LIPASE-LIKE DOMAIN-CONTAINING PROTEIN"/>
    <property type="match status" value="1"/>
</dbReference>
<dbReference type="Proteomes" id="UP000217790">
    <property type="component" value="Unassembled WGS sequence"/>
</dbReference>